<evidence type="ECO:0000313" key="3">
    <source>
        <dbReference type="EMBL" id="MFA3842913.1"/>
    </source>
</evidence>
<proteinExistence type="predicted"/>
<dbReference type="PANTHER" id="PTHR43329">
    <property type="entry name" value="EPOXIDE HYDROLASE"/>
    <property type="match status" value="1"/>
</dbReference>
<name>A0ABV4SXB8_9ACTN</name>
<reference evidence="3 4" key="1">
    <citation type="submission" date="2024-08" db="EMBL/GenBank/DDBJ databases">
        <title>Genome sequence of Streptomyces aureus CACIA-1.46HGO.</title>
        <authorList>
            <person name="Evangelista-Martinez Z."/>
        </authorList>
    </citation>
    <scope>NUCLEOTIDE SEQUENCE [LARGE SCALE GENOMIC DNA]</scope>
    <source>
        <strain evidence="3 4">CACIA-1.46HGO</strain>
    </source>
</reference>
<keyword evidence="4" id="KW-1185">Reference proteome</keyword>
<dbReference type="Proteomes" id="UP001571476">
    <property type="component" value="Unassembled WGS sequence"/>
</dbReference>
<organism evidence="3 4">
    <name type="scientific">Streptomyces aureus</name>
    <dbReference type="NCBI Taxonomy" id="193461"/>
    <lineage>
        <taxon>Bacteria</taxon>
        <taxon>Bacillati</taxon>
        <taxon>Actinomycetota</taxon>
        <taxon>Actinomycetes</taxon>
        <taxon>Kitasatosporales</taxon>
        <taxon>Streptomycetaceae</taxon>
        <taxon>Streptomyces</taxon>
    </lineage>
</organism>
<dbReference type="SUPFAM" id="SSF53474">
    <property type="entry name" value="alpha/beta-Hydrolases"/>
    <property type="match status" value="1"/>
</dbReference>
<dbReference type="InterPro" id="IPR000639">
    <property type="entry name" value="Epox_hydrolase-like"/>
</dbReference>
<dbReference type="GO" id="GO:0016787">
    <property type="term" value="F:hydrolase activity"/>
    <property type="evidence" value="ECO:0007669"/>
    <property type="project" value="UniProtKB-KW"/>
</dbReference>
<sequence length="331" mass="36144">MAAHIEGVEHHSIKVKGLTLHYAAAGDEDAPLVVLLHGFPECWYSWRHQLTALAAAGYRAVAPDQRGFARSDAPAPVEAYTLPNLVGDVVSLVRQLGRERFAVVGHDWGAPVAWLTAQLRPDLVRGVVGLSVPPPAPDPGDTPPLTALAKMFDGRFYQNYFCQPDVADAEFAEAPENTFRRFLYGASGDNPQTNPPPQPLVPPGSTFLETLDEPKELPAWLTEDDIAVFTEEYRHNGFTGGLNLYRNIDRNWELGAAWDALPIQVPALYVVGDRDLVGVFPGMDQLLPALQQLNPTLHPTVTLPGCGHWTQQERPAEVNAALLDFLGGLPD</sequence>
<keyword evidence="1 3" id="KW-0378">Hydrolase</keyword>
<dbReference type="InterPro" id="IPR000073">
    <property type="entry name" value="AB_hydrolase_1"/>
</dbReference>
<protein>
    <submittedName>
        <fullName evidence="3">Alpha/beta fold hydrolase</fullName>
    </submittedName>
</protein>
<dbReference type="PRINTS" id="PR00412">
    <property type="entry name" value="EPOXHYDRLASE"/>
</dbReference>
<dbReference type="Gene3D" id="3.40.50.1820">
    <property type="entry name" value="alpha/beta hydrolase"/>
    <property type="match status" value="1"/>
</dbReference>
<dbReference type="Pfam" id="PF00561">
    <property type="entry name" value="Abhydrolase_1"/>
    <property type="match status" value="1"/>
</dbReference>
<dbReference type="EMBL" id="JBGOSP010000046">
    <property type="protein sequence ID" value="MFA3842913.1"/>
    <property type="molecule type" value="Genomic_DNA"/>
</dbReference>
<evidence type="ECO:0000256" key="1">
    <source>
        <dbReference type="ARBA" id="ARBA00022801"/>
    </source>
</evidence>
<dbReference type="InterPro" id="IPR029058">
    <property type="entry name" value="AB_hydrolase_fold"/>
</dbReference>
<feature type="domain" description="AB hydrolase-1" evidence="2">
    <location>
        <begin position="31"/>
        <end position="156"/>
    </location>
</feature>
<dbReference type="RefSeq" id="WP_372566809.1">
    <property type="nucleotide sequence ID" value="NZ_JBGOSP010000046.1"/>
</dbReference>
<accession>A0ABV4SXB8</accession>
<evidence type="ECO:0000259" key="2">
    <source>
        <dbReference type="Pfam" id="PF00561"/>
    </source>
</evidence>
<gene>
    <name evidence="3" type="ORF">ACEG43_43390</name>
</gene>
<evidence type="ECO:0000313" key="4">
    <source>
        <dbReference type="Proteomes" id="UP001571476"/>
    </source>
</evidence>
<comment type="caution">
    <text evidence="3">The sequence shown here is derived from an EMBL/GenBank/DDBJ whole genome shotgun (WGS) entry which is preliminary data.</text>
</comment>